<dbReference type="InterPro" id="IPR013324">
    <property type="entry name" value="RNA_pol_sigma_r3/r4-like"/>
</dbReference>
<dbReference type="InterPro" id="IPR013249">
    <property type="entry name" value="RNA_pol_sigma70_r4_t2"/>
</dbReference>
<dbReference type="AlphaFoldDB" id="A0A9D2TR14"/>
<evidence type="ECO:0000259" key="7">
    <source>
        <dbReference type="Pfam" id="PF08281"/>
    </source>
</evidence>
<evidence type="ECO:0000256" key="3">
    <source>
        <dbReference type="ARBA" id="ARBA00023082"/>
    </source>
</evidence>
<dbReference type="GO" id="GO:0006352">
    <property type="term" value="P:DNA-templated transcription initiation"/>
    <property type="evidence" value="ECO:0007669"/>
    <property type="project" value="InterPro"/>
</dbReference>
<keyword evidence="4" id="KW-0238">DNA-binding</keyword>
<evidence type="ECO:0000313" key="9">
    <source>
        <dbReference type="EMBL" id="HJC85980.1"/>
    </source>
</evidence>
<dbReference type="EMBL" id="DWVP01000024">
    <property type="protein sequence ID" value="HJC85980.1"/>
    <property type="molecule type" value="Genomic_DNA"/>
</dbReference>
<comment type="caution">
    <text evidence="9">The sequence shown here is derived from an EMBL/GenBank/DDBJ whole genome shotgun (WGS) entry which is preliminary data.</text>
</comment>
<dbReference type="InterPro" id="IPR046531">
    <property type="entry name" value="DUF6596"/>
</dbReference>
<dbReference type="InterPro" id="IPR014284">
    <property type="entry name" value="RNA_pol_sigma-70_dom"/>
</dbReference>
<keyword evidence="2" id="KW-0805">Transcription regulation</keyword>
<evidence type="ECO:0000313" key="10">
    <source>
        <dbReference type="Proteomes" id="UP000823858"/>
    </source>
</evidence>
<organism evidence="9 10">
    <name type="scientific">Candidatus Corynebacterium faecigallinarum</name>
    <dbReference type="NCBI Taxonomy" id="2838528"/>
    <lineage>
        <taxon>Bacteria</taxon>
        <taxon>Bacillati</taxon>
        <taxon>Actinomycetota</taxon>
        <taxon>Actinomycetes</taxon>
        <taxon>Mycobacteriales</taxon>
        <taxon>Corynebacteriaceae</taxon>
        <taxon>Corynebacterium</taxon>
    </lineage>
</organism>
<keyword evidence="5" id="KW-0804">Transcription</keyword>
<evidence type="ECO:0000256" key="2">
    <source>
        <dbReference type="ARBA" id="ARBA00023015"/>
    </source>
</evidence>
<dbReference type="SUPFAM" id="SSF88659">
    <property type="entry name" value="Sigma3 and sigma4 domains of RNA polymerase sigma factors"/>
    <property type="match status" value="1"/>
</dbReference>
<evidence type="ECO:0000256" key="1">
    <source>
        <dbReference type="ARBA" id="ARBA00010641"/>
    </source>
</evidence>
<dbReference type="SUPFAM" id="SSF88946">
    <property type="entry name" value="Sigma2 domain of RNA polymerase sigma factors"/>
    <property type="match status" value="1"/>
</dbReference>
<evidence type="ECO:0000259" key="6">
    <source>
        <dbReference type="Pfam" id="PF04542"/>
    </source>
</evidence>
<dbReference type="Pfam" id="PF08281">
    <property type="entry name" value="Sigma70_r4_2"/>
    <property type="match status" value="1"/>
</dbReference>
<sequence>MSSGRTVAALDGIGQDGRARLLATLIRRFGDLDLAEDSLQDAFAQALRTWPDSGVPDSPEAWLTTTAKRKALDIIRRDANLARKLAELHIEQGIEQGGGSPDAVQGAAPDTVVTTGAAVTDDELALVFACAHPALRPRDRVAMTLRFVGGLSTEDVAHLLLVPVPTMQQRIVRAKKRINTLGIRFTVPGPEYLPERLAVVLRVIYLLFTDGSARRTGEPHVREDLTDEAVRLARLVHGLLEGRRECSAEVNGLLALLVLSQARRSTRVDDQGRPVPLKDQDRSRWDTALISEGLGLAETAAGTEGAGTYAIQAAIAAVHAEAPTFEETDWEQIAVLYRMLERYESGPVVRLAAAVATGRALGPERGLAALDALVGDGDDAELLQRFRPFHIARAVTLEELGRVDEANAEYRRALELPGNQSEDAALTGMLPNPDIPHPE</sequence>
<reference evidence="9" key="1">
    <citation type="journal article" date="2021" name="PeerJ">
        <title>Extensive microbial diversity within the chicken gut microbiome revealed by metagenomics and culture.</title>
        <authorList>
            <person name="Gilroy R."/>
            <person name="Ravi A."/>
            <person name="Getino M."/>
            <person name="Pursley I."/>
            <person name="Horton D.L."/>
            <person name="Alikhan N.F."/>
            <person name="Baker D."/>
            <person name="Gharbi K."/>
            <person name="Hall N."/>
            <person name="Watson M."/>
            <person name="Adriaenssens E.M."/>
            <person name="Foster-Nyarko E."/>
            <person name="Jarju S."/>
            <person name="Secka A."/>
            <person name="Antonio M."/>
            <person name="Oren A."/>
            <person name="Chaudhuri R.R."/>
            <person name="La Ragione R."/>
            <person name="Hildebrand F."/>
            <person name="Pallen M.J."/>
        </authorList>
    </citation>
    <scope>NUCLEOTIDE SEQUENCE</scope>
    <source>
        <strain evidence="9">ChiHjej13B12-4958</strain>
    </source>
</reference>
<dbReference type="InterPro" id="IPR013325">
    <property type="entry name" value="RNA_pol_sigma_r2"/>
</dbReference>
<dbReference type="PANTHER" id="PTHR47756:SF2">
    <property type="entry name" value="BLL6612 PROTEIN"/>
    <property type="match status" value="1"/>
</dbReference>
<keyword evidence="3" id="KW-0731">Sigma factor</keyword>
<dbReference type="GO" id="GO:0003677">
    <property type="term" value="F:DNA binding"/>
    <property type="evidence" value="ECO:0007669"/>
    <property type="project" value="UniProtKB-KW"/>
</dbReference>
<name>A0A9D2TR14_9CORY</name>
<dbReference type="NCBIfam" id="TIGR02937">
    <property type="entry name" value="sigma70-ECF"/>
    <property type="match status" value="1"/>
</dbReference>
<dbReference type="Pfam" id="PF20239">
    <property type="entry name" value="DUF6596"/>
    <property type="match status" value="1"/>
</dbReference>
<feature type="domain" description="DUF6596" evidence="8">
    <location>
        <begin position="196"/>
        <end position="300"/>
    </location>
</feature>
<accession>A0A9D2TR14</accession>
<dbReference type="GO" id="GO:0016987">
    <property type="term" value="F:sigma factor activity"/>
    <property type="evidence" value="ECO:0007669"/>
    <property type="project" value="UniProtKB-KW"/>
</dbReference>
<dbReference type="InterPro" id="IPR007627">
    <property type="entry name" value="RNA_pol_sigma70_r2"/>
</dbReference>
<dbReference type="PANTHER" id="PTHR47756">
    <property type="entry name" value="BLL6612 PROTEIN-RELATED"/>
    <property type="match status" value="1"/>
</dbReference>
<evidence type="ECO:0000256" key="5">
    <source>
        <dbReference type="ARBA" id="ARBA00023163"/>
    </source>
</evidence>
<evidence type="ECO:0000256" key="4">
    <source>
        <dbReference type="ARBA" id="ARBA00023125"/>
    </source>
</evidence>
<dbReference type="InterPro" id="IPR036388">
    <property type="entry name" value="WH-like_DNA-bd_sf"/>
</dbReference>
<evidence type="ECO:0000259" key="8">
    <source>
        <dbReference type="Pfam" id="PF20239"/>
    </source>
</evidence>
<dbReference type="Pfam" id="PF04542">
    <property type="entry name" value="Sigma70_r2"/>
    <property type="match status" value="1"/>
</dbReference>
<dbReference type="Gene3D" id="1.10.10.10">
    <property type="entry name" value="Winged helix-like DNA-binding domain superfamily/Winged helix DNA-binding domain"/>
    <property type="match status" value="1"/>
</dbReference>
<dbReference type="Proteomes" id="UP000823858">
    <property type="component" value="Unassembled WGS sequence"/>
</dbReference>
<gene>
    <name evidence="9" type="ORF">H9751_10655</name>
</gene>
<proteinExistence type="inferred from homology"/>
<dbReference type="Gene3D" id="1.10.1740.10">
    <property type="match status" value="1"/>
</dbReference>
<feature type="domain" description="RNA polymerase sigma factor 70 region 4 type 2" evidence="7">
    <location>
        <begin position="129"/>
        <end position="178"/>
    </location>
</feature>
<feature type="domain" description="RNA polymerase sigma-70 region 2" evidence="6">
    <location>
        <begin position="20"/>
        <end position="78"/>
    </location>
</feature>
<reference evidence="9" key="2">
    <citation type="submission" date="2021-04" db="EMBL/GenBank/DDBJ databases">
        <authorList>
            <person name="Gilroy R."/>
        </authorList>
    </citation>
    <scope>NUCLEOTIDE SEQUENCE</scope>
    <source>
        <strain evidence="9">ChiHjej13B12-4958</strain>
    </source>
</reference>
<comment type="similarity">
    <text evidence="1">Belongs to the sigma-70 factor family. ECF subfamily.</text>
</comment>
<protein>
    <submittedName>
        <fullName evidence="9">Sigma-70 family RNA polymerase sigma factor</fullName>
    </submittedName>
</protein>